<keyword evidence="3" id="KW-1185">Reference proteome</keyword>
<proteinExistence type="predicted"/>
<feature type="chain" id="PRO_5035288061" evidence="1">
    <location>
        <begin position="24"/>
        <end position="327"/>
    </location>
</feature>
<dbReference type="Gene3D" id="2.40.160.10">
    <property type="entry name" value="Porin"/>
    <property type="match status" value="1"/>
</dbReference>
<sequence>MKYSVLLFLPFIMLLSFASAASAQDGEYPSYQVTGFMQQHFSWEHDSDDPAAFSIHRARVGLTGSLTDMISVNIVAGAVEPPDRTPRLVNGFVDLDLHPMLTVRTGQFLVPFGLEGPEPIFRNPAIERTETIQRLNVHAMFRDIGIQAFGSHENVTYAIALVNGTGANNPEQIDPKDLLGRFGYQASSELNLGLSFHIGQYPVGNVERDRFRLGVDATYRADELLLRGEYIFRKDQRVGTSDRDHFGGYLLAGYDLTDELQAIARFEMLHPNSDADFSDAGFTSITAGLNYYFQGHNRVSVNYEIRNDRRSQHDPGNLLTVQMQVAL</sequence>
<dbReference type="AlphaFoldDB" id="A0A8J7UTE9"/>
<comment type="caution">
    <text evidence="2">The sequence shown here is derived from an EMBL/GenBank/DDBJ whole genome shotgun (WGS) entry which is preliminary data.</text>
</comment>
<evidence type="ECO:0000313" key="2">
    <source>
        <dbReference type="EMBL" id="MBP3191270.1"/>
    </source>
</evidence>
<reference evidence="2" key="1">
    <citation type="submission" date="2021-02" db="EMBL/GenBank/DDBJ databases">
        <title>Natronogracilivirga saccharolytica gen. nov. sp. nov. a new anaerobic, haloalkiliphilic carbohydrate-fermenting bacterium from soda lake and proposing of Cyclonatronumiaceae fam. nov. in the phylum Balneolaeota.</title>
        <authorList>
            <person name="Zhilina T.N."/>
            <person name="Sorokin D.Y."/>
            <person name="Zavarzina D.G."/>
            <person name="Toshchakov S.V."/>
            <person name="Kublanov I.V."/>
        </authorList>
    </citation>
    <scope>NUCLEOTIDE SEQUENCE</scope>
    <source>
        <strain evidence="2">Z-1702</strain>
    </source>
</reference>
<dbReference type="Pfam" id="PF07642">
    <property type="entry name" value="BBP2"/>
    <property type="match status" value="1"/>
</dbReference>
<dbReference type="InterPro" id="IPR011486">
    <property type="entry name" value="BBP2"/>
</dbReference>
<dbReference type="RefSeq" id="WP_210509594.1">
    <property type="nucleotide sequence ID" value="NZ_JAFIDN010000001.1"/>
</dbReference>
<keyword evidence="1" id="KW-0732">Signal</keyword>
<evidence type="ECO:0000313" key="3">
    <source>
        <dbReference type="Proteomes" id="UP000673975"/>
    </source>
</evidence>
<dbReference type="SUPFAM" id="SSF56935">
    <property type="entry name" value="Porins"/>
    <property type="match status" value="1"/>
</dbReference>
<gene>
    <name evidence="2" type="ORF">NATSA_01200</name>
</gene>
<feature type="signal peptide" evidence="1">
    <location>
        <begin position="1"/>
        <end position="23"/>
    </location>
</feature>
<dbReference type="Proteomes" id="UP000673975">
    <property type="component" value="Unassembled WGS sequence"/>
</dbReference>
<organism evidence="2 3">
    <name type="scientific">Natronogracilivirga saccharolytica</name>
    <dbReference type="NCBI Taxonomy" id="2812953"/>
    <lineage>
        <taxon>Bacteria</taxon>
        <taxon>Pseudomonadati</taxon>
        <taxon>Balneolota</taxon>
        <taxon>Balneolia</taxon>
        <taxon>Balneolales</taxon>
        <taxon>Cyclonatronaceae</taxon>
        <taxon>Natronogracilivirga</taxon>
    </lineage>
</organism>
<dbReference type="InterPro" id="IPR023614">
    <property type="entry name" value="Porin_dom_sf"/>
</dbReference>
<name>A0A8J7UTE9_9BACT</name>
<protein>
    <submittedName>
        <fullName evidence="2">Outer membrane beta-barrel protein</fullName>
    </submittedName>
</protein>
<accession>A0A8J7UTE9</accession>
<evidence type="ECO:0000256" key="1">
    <source>
        <dbReference type="SAM" id="SignalP"/>
    </source>
</evidence>
<dbReference type="EMBL" id="JAFIDN010000001">
    <property type="protein sequence ID" value="MBP3191270.1"/>
    <property type="molecule type" value="Genomic_DNA"/>
</dbReference>